<evidence type="ECO:0000313" key="3">
    <source>
        <dbReference type="EMBL" id="QGX08499.1"/>
    </source>
</evidence>
<accession>A0A650GEV0</accession>
<dbReference type="Pfam" id="PF01814">
    <property type="entry name" value="Hemerythrin"/>
    <property type="match status" value="1"/>
</dbReference>
<evidence type="ECO:0000259" key="2">
    <source>
        <dbReference type="Pfam" id="PF01814"/>
    </source>
</evidence>
<feature type="compositionally biased region" description="Polar residues" evidence="1">
    <location>
        <begin position="1"/>
        <end position="12"/>
    </location>
</feature>
<organism evidence="3 4">
    <name type="scientific">Janibacter melonis</name>
    <dbReference type="NCBI Taxonomy" id="262209"/>
    <lineage>
        <taxon>Bacteria</taxon>
        <taxon>Bacillati</taxon>
        <taxon>Actinomycetota</taxon>
        <taxon>Actinomycetes</taxon>
        <taxon>Micrococcales</taxon>
        <taxon>Intrasporangiaceae</taxon>
        <taxon>Janibacter</taxon>
    </lineage>
</organism>
<protein>
    <submittedName>
        <fullName evidence="3">Hemerythrin domain-containing protein</fullName>
    </submittedName>
</protein>
<evidence type="ECO:0000256" key="1">
    <source>
        <dbReference type="SAM" id="MobiDB-lite"/>
    </source>
</evidence>
<feature type="region of interest" description="Disordered" evidence="1">
    <location>
        <begin position="1"/>
        <end position="23"/>
    </location>
</feature>
<dbReference type="CDD" id="cd12108">
    <property type="entry name" value="Hr-like"/>
    <property type="match status" value="1"/>
</dbReference>
<proteinExistence type="predicted"/>
<dbReference type="EMBL" id="CP044548">
    <property type="protein sequence ID" value="QGX08499.1"/>
    <property type="molecule type" value="Genomic_DNA"/>
</dbReference>
<dbReference type="KEGG" id="jme:EEW87_16765"/>
<name>A0A650GEV0_9MICO</name>
<feature type="domain" description="Hemerythrin-like" evidence="2">
    <location>
        <begin position="32"/>
        <end position="164"/>
    </location>
</feature>
<reference evidence="3 4" key="1">
    <citation type="submission" date="2019-09" db="EMBL/GenBank/DDBJ databases">
        <title>Complete Genome Sequence of Janibacter melonis M714 with both human health impact and industrial applications.</title>
        <authorList>
            <person name="Jin M."/>
            <person name="Zhao Q.R."/>
        </authorList>
    </citation>
    <scope>NUCLEOTIDE SEQUENCE [LARGE SCALE GENOMIC DNA]</scope>
    <source>
        <strain evidence="3 4">M714</strain>
    </source>
</reference>
<dbReference type="Gene3D" id="1.20.120.520">
    <property type="entry name" value="nmb1532 protein domain like"/>
    <property type="match status" value="1"/>
</dbReference>
<sequence>MSVPGSSVTTGTRGRDTMGSADARAGEQGAGMMLALHAAFRRDLGHLARAAEGLTRRPERRAAVVRGWVAFRDELHHHHTVEDTSLWPAVRRRTSACADAEVLEAMEWEHGIVDPLVEVVDASLSAPAGAGPLDGSDLAAAVDELHQQLSHHLRHEEQDALPLALRVLTAQDWHANSVTARKTKGLRTIPAFLPWLTDGRTAEESASTLALFPGPLLALNGRFFEPRYRRQDRWL</sequence>
<dbReference type="Proteomes" id="UP000271708">
    <property type="component" value="Chromosome"/>
</dbReference>
<evidence type="ECO:0000313" key="4">
    <source>
        <dbReference type="Proteomes" id="UP000271708"/>
    </source>
</evidence>
<gene>
    <name evidence="3" type="ORF">EEW87_16765</name>
</gene>
<dbReference type="AlphaFoldDB" id="A0A650GEV0"/>
<dbReference type="InterPro" id="IPR012312">
    <property type="entry name" value="Hemerythrin-like"/>
</dbReference>